<comment type="caution">
    <text evidence="1">The sequence shown here is derived from an EMBL/GenBank/DDBJ whole genome shotgun (WGS) entry which is preliminary data.</text>
</comment>
<proteinExistence type="predicted"/>
<evidence type="ECO:0008006" key="3">
    <source>
        <dbReference type="Google" id="ProtNLM"/>
    </source>
</evidence>
<name>A0A1F6LP07_9BACT</name>
<dbReference type="EMBL" id="MFPV01000046">
    <property type="protein sequence ID" value="OGH61121.1"/>
    <property type="molecule type" value="Genomic_DNA"/>
</dbReference>
<dbReference type="CDD" id="cd03801">
    <property type="entry name" value="GT4_PimA-like"/>
    <property type="match status" value="1"/>
</dbReference>
<sequence length="365" mass="40671">MNILYFANARIPTEKAHGFQIMKMCASFAAAGAAVHLVLPRRKNNLSDDPFSYYGVARTFTISWVPTMNVLWLGKGGYYIQTAWFACACLVYGLRHTADVYYSRDESALFFLKYFKRTVLEVHAVPTKHIFFYRLIIAGIAKFISTNQWKANFLKTTCGVGAEQIVVFPNAVDIPEHQARASACAALWLAPEKKYVVYVGHLYEWKGAHVLAAAAALLPADTEVIFVGGLDADVAKLQKINSRIRCVGHQRRDVVQHYLAAADLLVLPNVPVTEESVYATSPMKLFEYMAAQKPIIASDLPSIREIVDESSATLVPPGDAVALARAIEEVFAHPEQAQQKVRRAFEVVRTHTWDARAHAILNFIV</sequence>
<evidence type="ECO:0000313" key="1">
    <source>
        <dbReference type="EMBL" id="OGH61121.1"/>
    </source>
</evidence>
<dbReference type="Pfam" id="PF13692">
    <property type="entry name" value="Glyco_trans_1_4"/>
    <property type="match status" value="1"/>
</dbReference>
<dbReference type="SUPFAM" id="SSF53756">
    <property type="entry name" value="UDP-Glycosyltransferase/glycogen phosphorylase"/>
    <property type="match status" value="1"/>
</dbReference>
<dbReference type="Proteomes" id="UP000176329">
    <property type="component" value="Unassembled WGS sequence"/>
</dbReference>
<evidence type="ECO:0000313" key="2">
    <source>
        <dbReference type="Proteomes" id="UP000176329"/>
    </source>
</evidence>
<organism evidence="1 2">
    <name type="scientific">Candidatus Magasanikbacteria bacterium RIFCSPHIGHO2_01_FULL_50_8</name>
    <dbReference type="NCBI Taxonomy" id="1798674"/>
    <lineage>
        <taxon>Bacteria</taxon>
        <taxon>Candidatus Magasanikiibacteriota</taxon>
    </lineage>
</organism>
<gene>
    <name evidence="1" type="ORF">A2848_02265</name>
</gene>
<protein>
    <recommendedName>
        <fullName evidence="3">Glycosyl transferase family 1 domain-containing protein</fullName>
    </recommendedName>
</protein>
<dbReference type="Gene3D" id="3.40.50.2000">
    <property type="entry name" value="Glycogen Phosphorylase B"/>
    <property type="match status" value="2"/>
</dbReference>
<accession>A0A1F6LP07</accession>
<reference evidence="1 2" key="1">
    <citation type="journal article" date="2016" name="Nat. Commun.">
        <title>Thousands of microbial genomes shed light on interconnected biogeochemical processes in an aquifer system.</title>
        <authorList>
            <person name="Anantharaman K."/>
            <person name="Brown C.T."/>
            <person name="Hug L.A."/>
            <person name="Sharon I."/>
            <person name="Castelle C.J."/>
            <person name="Probst A.J."/>
            <person name="Thomas B.C."/>
            <person name="Singh A."/>
            <person name="Wilkins M.J."/>
            <person name="Karaoz U."/>
            <person name="Brodie E.L."/>
            <person name="Williams K.H."/>
            <person name="Hubbard S.S."/>
            <person name="Banfield J.F."/>
        </authorList>
    </citation>
    <scope>NUCLEOTIDE SEQUENCE [LARGE SCALE GENOMIC DNA]</scope>
</reference>
<dbReference type="AlphaFoldDB" id="A0A1F6LP07"/>
<dbReference type="PANTHER" id="PTHR12526">
    <property type="entry name" value="GLYCOSYLTRANSFERASE"/>
    <property type="match status" value="1"/>
</dbReference>